<evidence type="ECO:0000313" key="2">
    <source>
        <dbReference type="Proteomes" id="UP000076761"/>
    </source>
</evidence>
<evidence type="ECO:0000313" key="1">
    <source>
        <dbReference type="EMBL" id="KZT26853.1"/>
    </source>
</evidence>
<sequence>MRHFVVNAGGDRNVALDPRSMWNHWELDWREEVGAEATSFGIVPSEGFVVFANEVIQ</sequence>
<keyword evidence="2" id="KW-1185">Reference proteome</keyword>
<accession>A0A165TLL6</accession>
<proteinExistence type="predicted"/>
<dbReference type="EMBL" id="KV425565">
    <property type="protein sequence ID" value="KZT26853.1"/>
    <property type="molecule type" value="Genomic_DNA"/>
</dbReference>
<name>A0A165TLL6_9AGAM</name>
<dbReference type="Proteomes" id="UP000076761">
    <property type="component" value="Unassembled WGS sequence"/>
</dbReference>
<protein>
    <submittedName>
        <fullName evidence="1">Uncharacterized protein</fullName>
    </submittedName>
</protein>
<gene>
    <name evidence="1" type="ORF">NEOLEDRAFT_1177429</name>
</gene>
<organism evidence="1 2">
    <name type="scientific">Neolentinus lepideus HHB14362 ss-1</name>
    <dbReference type="NCBI Taxonomy" id="1314782"/>
    <lineage>
        <taxon>Eukaryota</taxon>
        <taxon>Fungi</taxon>
        <taxon>Dikarya</taxon>
        <taxon>Basidiomycota</taxon>
        <taxon>Agaricomycotina</taxon>
        <taxon>Agaricomycetes</taxon>
        <taxon>Gloeophyllales</taxon>
        <taxon>Gloeophyllaceae</taxon>
        <taxon>Neolentinus</taxon>
    </lineage>
</organism>
<reference evidence="1 2" key="1">
    <citation type="journal article" date="2016" name="Mol. Biol. Evol.">
        <title>Comparative Genomics of Early-Diverging Mushroom-Forming Fungi Provides Insights into the Origins of Lignocellulose Decay Capabilities.</title>
        <authorList>
            <person name="Nagy L.G."/>
            <person name="Riley R."/>
            <person name="Tritt A."/>
            <person name="Adam C."/>
            <person name="Daum C."/>
            <person name="Floudas D."/>
            <person name="Sun H."/>
            <person name="Yadav J.S."/>
            <person name="Pangilinan J."/>
            <person name="Larsson K.H."/>
            <person name="Matsuura K."/>
            <person name="Barry K."/>
            <person name="Labutti K."/>
            <person name="Kuo R."/>
            <person name="Ohm R.A."/>
            <person name="Bhattacharya S.S."/>
            <person name="Shirouzu T."/>
            <person name="Yoshinaga Y."/>
            <person name="Martin F.M."/>
            <person name="Grigoriev I.V."/>
            <person name="Hibbett D.S."/>
        </authorList>
    </citation>
    <scope>NUCLEOTIDE SEQUENCE [LARGE SCALE GENOMIC DNA]</scope>
    <source>
        <strain evidence="1 2">HHB14362 ss-1</strain>
    </source>
</reference>
<dbReference type="AlphaFoldDB" id="A0A165TLL6"/>
<dbReference type="InParanoid" id="A0A165TLL6"/>